<accession>A0ABW9RTD4</accession>
<sequence>MKFKSEYYYYGFSDQVIYRRLISAFALFAGTFSIVAIFHFDGSETNSRGTFTKILYGLGNMSLDTYAIVLPIAIFSTITVLLILNAKYKHRNIVVGLDLNEKDKVLRVRTRALSGAVADTELPYSKVKIIHERLSDGWTGPMYDCLTILNSDTMIGHFYKDHDMWTSGNSDKLEKLLKGIRYR</sequence>
<keyword evidence="3" id="KW-1185">Reference proteome</keyword>
<evidence type="ECO:0008006" key="4">
    <source>
        <dbReference type="Google" id="ProtNLM"/>
    </source>
</evidence>
<name>A0ABW9RTD4_9BACT</name>
<keyword evidence="1" id="KW-0812">Transmembrane</keyword>
<keyword evidence="1" id="KW-0472">Membrane</keyword>
<gene>
    <name evidence="2" type="ORF">E1163_18560</name>
</gene>
<proteinExistence type="predicted"/>
<feature type="transmembrane region" description="Helical" evidence="1">
    <location>
        <begin position="65"/>
        <end position="84"/>
    </location>
</feature>
<keyword evidence="1" id="KW-1133">Transmembrane helix</keyword>
<evidence type="ECO:0000256" key="1">
    <source>
        <dbReference type="SAM" id="Phobius"/>
    </source>
</evidence>
<dbReference type="Proteomes" id="UP000798808">
    <property type="component" value="Unassembled WGS sequence"/>
</dbReference>
<feature type="transmembrane region" description="Helical" evidence="1">
    <location>
        <begin position="21"/>
        <end position="40"/>
    </location>
</feature>
<dbReference type="RefSeq" id="WP_155173974.1">
    <property type="nucleotide sequence ID" value="NZ_BAAAFL010000068.1"/>
</dbReference>
<evidence type="ECO:0000313" key="2">
    <source>
        <dbReference type="EMBL" id="MTI26966.1"/>
    </source>
</evidence>
<comment type="caution">
    <text evidence="2">The sequence shown here is derived from an EMBL/GenBank/DDBJ whole genome shotgun (WGS) entry which is preliminary data.</text>
</comment>
<dbReference type="EMBL" id="SMLW01000606">
    <property type="protein sequence ID" value="MTI26966.1"/>
    <property type="molecule type" value="Genomic_DNA"/>
</dbReference>
<evidence type="ECO:0000313" key="3">
    <source>
        <dbReference type="Proteomes" id="UP000798808"/>
    </source>
</evidence>
<protein>
    <recommendedName>
        <fullName evidence="4">DUF304 domain-containing protein</fullName>
    </recommendedName>
</protein>
<reference evidence="2 3" key="1">
    <citation type="submission" date="2019-02" db="EMBL/GenBank/DDBJ databases">
        <authorList>
            <person name="Goldberg S.R."/>
            <person name="Haltli B.A."/>
            <person name="Correa H."/>
            <person name="Russell K.G."/>
        </authorList>
    </citation>
    <scope>NUCLEOTIDE SEQUENCE [LARGE SCALE GENOMIC DNA]</scope>
    <source>
        <strain evidence="2 3">JCM 16186</strain>
    </source>
</reference>
<organism evidence="2 3">
    <name type="scientific">Fulvivirga kasyanovii</name>
    <dbReference type="NCBI Taxonomy" id="396812"/>
    <lineage>
        <taxon>Bacteria</taxon>
        <taxon>Pseudomonadati</taxon>
        <taxon>Bacteroidota</taxon>
        <taxon>Cytophagia</taxon>
        <taxon>Cytophagales</taxon>
        <taxon>Fulvivirgaceae</taxon>
        <taxon>Fulvivirga</taxon>
    </lineage>
</organism>